<dbReference type="RefSeq" id="XP_004989620.1">
    <property type="nucleotide sequence ID" value="XM_004989563.1"/>
</dbReference>
<evidence type="ECO:0000256" key="1">
    <source>
        <dbReference type="ARBA" id="ARBA00004123"/>
    </source>
</evidence>
<dbReference type="OMA" id="WIAARFS"/>
<evidence type="ECO:0000256" key="2">
    <source>
        <dbReference type="ARBA" id="ARBA00022448"/>
    </source>
</evidence>
<dbReference type="InterPro" id="IPR024864">
    <property type="entry name" value="Nup54/Nup57/Nup44"/>
</dbReference>
<keyword evidence="7" id="KW-1185">Reference proteome</keyword>
<dbReference type="STRING" id="946362.F2UME8"/>
<dbReference type="InterPro" id="IPR025712">
    <property type="entry name" value="Nup54_alpha-helical_dom"/>
</dbReference>
<dbReference type="KEGG" id="sre:PTSG_09363"/>
<dbReference type="EMBL" id="GL832982">
    <property type="protein sequence ID" value="EGD78297.1"/>
    <property type="molecule type" value="Genomic_DNA"/>
</dbReference>
<reference evidence="6" key="1">
    <citation type="submission" date="2009-08" db="EMBL/GenBank/DDBJ databases">
        <title>Annotation of Salpingoeca rosetta.</title>
        <authorList>
            <consortium name="The Broad Institute Genome Sequencing Platform"/>
            <person name="Russ C."/>
            <person name="Cuomo C."/>
            <person name="Burger G."/>
            <person name="Gray M.W."/>
            <person name="Holland P.W.H."/>
            <person name="King N."/>
            <person name="Lang F.B.F."/>
            <person name="Roger A.J."/>
            <person name="Ruiz-Trillo I."/>
            <person name="Young S.K."/>
            <person name="Zeng Q."/>
            <person name="Gargeya S."/>
            <person name="Alvarado L."/>
            <person name="Berlin A."/>
            <person name="Chapman S.B."/>
            <person name="Chen Z."/>
            <person name="Freedman E."/>
            <person name="Gellesch M."/>
            <person name="Goldberg J."/>
            <person name="Griggs A."/>
            <person name="Gujja S."/>
            <person name="Heilman E."/>
            <person name="Heiman D."/>
            <person name="Howarth C."/>
            <person name="Mehta T."/>
            <person name="Neiman D."/>
            <person name="Pearson M."/>
            <person name="Roberts A."/>
            <person name="Saif S."/>
            <person name="Shea T."/>
            <person name="Shenoy N."/>
            <person name="Sisk P."/>
            <person name="Stolte C."/>
            <person name="Sykes S."/>
            <person name="White J."/>
            <person name="Yandava C."/>
            <person name="Haas B."/>
            <person name="Nusbaum C."/>
            <person name="Birren B."/>
        </authorList>
    </citation>
    <scope>NUCLEOTIDE SEQUENCE</scope>
    <source>
        <strain evidence="6">ATCC 50818</strain>
    </source>
</reference>
<evidence type="ECO:0000256" key="4">
    <source>
        <dbReference type="SAM" id="MobiDB-lite"/>
    </source>
</evidence>
<dbReference type="Pfam" id="PF13874">
    <property type="entry name" value="Nup54"/>
    <property type="match status" value="1"/>
</dbReference>
<accession>F2UME8</accession>
<evidence type="ECO:0000313" key="7">
    <source>
        <dbReference type="Proteomes" id="UP000007799"/>
    </source>
</evidence>
<dbReference type="GeneID" id="16070170"/>
<dbReference type="FunCoup" id="F2UME8">
    <property type="interactions" value="1433"/>
</dbReference>
<feature type="domain" description="Nucleoporin Nup54 alpha-helical" evidence="5">
    <location>
        <begin position="414"/>
        <end position="552"/>
    </location>
</feature>
<feature type="region of interest" description="Disordered" evidence="4">
    <location>
        <begin position="1"/>
        <end position="126"/>
    </location>
</feature>
<name>F2UME8_SALR5</name>
<dbReference type="GO" id="GO:0006607">
    <property type="term" value="P:NLS-bearing protein import into nucleus"/>
    <property type="evidence" value="ECO:0007669"/>
    <property type="project" value="TreeGrafter"/>
</dbReference>
<sequence length="613" mass="65901">MFGGGGQQQQQASPFGAKPAGQSPFGAKPAGQSPFGAKPAGQSPFGAKPAGQGAFGQQQQASPFGAKPAGQGAFGTSTAGQSPFGAKPAGQGAFGAKPSPFGGQTASAFGQKPAGGGLPGFSQTPGAFAQKPTAFAPTSSAFSRMPSVTPFQPATQQQPNVGMPQPQMQIPPQYRIFKFGDDRDYVIMKLNHLQALCGSGNYLVCEQPNQAWQKIPVEADNEYNMFKDVVYNLIPKSADSEGRIGLRVNGDIESIRGLKDEIGSHIKDNVLGLGAQYNVEVDTIRQMHDGCVEIIFQVLDTNTKKPLPASDVDAQLKKIYIEAAATPTSTSSFGKPGGLGGAFGTKTGGFGMSKGVGLGGNASMSNASAAKVQAMEQLGVETRYDASTQTFTKKDFYPIVSQTRERMEATLRHPPKGIPESMWKDARRSNPDPTQFVPVPIFGFEGLKRRADIQAEEQELHELKLSGDVQGSISQRISQLSDRQAEMRAQIETIMSTAVKQSHRVLRLMRLAAAKDRMGSIQDYKALQTRFEALDVDATSLYRGKLSEIHARVEMYGEELRSQNRSFVLANTTLEGIMHHLDMQQAGLERVSSVLQDDLHKVGVMEQGYFSRL</sequence>
<comment type="subcellular location">
    <subcellularLocation>
        <location evidence="1">Nucleus</location>
    </subcellularLocation>
</comment>
<feature type="region of interest" description="Disordered" evidence="4">
    <location>
        <begin position="413"/>
        <end position="435"/>
    </location>
</feature>
<evidence type="ECO:0000313" key="6">
    <source>
        <dbReference type="EMBL" id="EGD78297.1"/>
    </source>
</evidence>
<keyword evidence="2" id="KW-0813">Transport</keyword>
<dbReference type="OrthoDB" id="6162375at2759"/>
<evidence type="ECO:0000256" key="3">
    <source>
        <dbReference type="ARBA" id="ARBA00023242"/>
    </source>
</evidence>
<dbReference type="GO" id="GO:0017056">
    <property type="term" value="F:structural constituent of nuclear pore"/>
    <property type="evidence" value="ECO:0007669"/>
    <property type="project" value="TreeGrafter"/>
</dbReference>
<feature type="compositionally biased region" description="Low complexity" evidence="4">
    <location>
        <begin position="44"/>
        <end position="66"/>
    </location>
</feature>
<dbReference type="AlphaFoldDB" id="F2UME8"/>
<gene>
    <name evidence="6" type="ORF">PTSG_09363</name>
</gene>
<dbReference type="GO" id="GO:0044613">
    <property type="term" value="C:nuclear pore central transport channel"/>
    <property type="evidence" value="ECO:0007669"/>
    <property type="project" value="TreeGrafter"/>
</dbReference>
<dbReference type="eggNOG" id="KOG3091">
    <property type="taxonomic scope" value="Eukaryota"/>
</dbReference>
<dbReference type="GO" id="GO:0036228">
    <property type="term" value="P:protein localization to nuclear inner membrane"/>
    <property type="evidence" value="ECO:0007669"/>
    <property type="project" value="TreeGrafter"/>
</dbReference>
<dbReference type="PANTHER" id="PTHR13000">
    <property type="entry name" value="NUCLEOPORIN P54"/>
    <property type="match status" value="1"/>
</dbReference>
<keyword evidence="3" id="KW-0539">Nucleus</keyword>
<organism evidence="6 7">
    <name type="scientific">Salpingoeca rosetta (strain ATCC 50818 / BSB-021)</name>
    <dbReference type="NCBI Taxonomy" id="946362"/>
    <lineage>
        <taxon>Eukaryota</taxon>
        <taxon>Choanoflagellata</taxon>
        <taxon>Craspedida</taxon>
        <taxon>Salpingoecidae</taxon>
        <taxon>Salpingoeca</taxon>
    </lineage>
</organism>
<dbReference type="GO" id="GO:0006999">
    <property type="term" value="P:nuclear pore organization"/>
    <property type="evidence" value="ECO:0007669"/>
    <property type="project" value="TreeGrafter"/>
</dbReference>
<dbReference type="PANTHER" id="PTHR13000:SF0">
    <property type="entry name" value="NUCLEOPORIN P54"/>
    <property type="match status" value="1"/>
</dbReference>
<dbReference type="Proteomes" id="UP000007799">
    <property type="component" value="Unassembled WGS sequence"/>
</dbReference>
<protein>
    <recommendedName>
        <fullName evidence="5">Nucleoporin Nup54 alpha-helical domain-containing protein</fullName>
    </recommendedName>
</protein>
<proteinExistence type="predicted"/>
<dbReference type="InParanoid" id="F2UME8"/>
<evidence type="ECO:0000259" key="5">
    <source>
        <dbReference type="Pfam" id="PF13874"/>
    </source>
</evidence>